<dbReference type="STRING" id="229921.ADN01_17465"/>
<gene>
    <name evidence="8" type="ORF">ADN01_17465</name>
</gene>
<accession>A0A0P6X3J3</accession>
<proteinExistence type="inferred from homology"/>
<evidence type="ECO:0000256" key="2">
    <source>
        <dbReference type="ARBA" id="ARBA00010312"/>
    </source>
</evidence>
<dbReference type="InterPro" id="IPR006656">
    <property type="entry name" value="Mopterin_OxRdtase"/>
</dbReference>
<dbReference type="Pfam" id="PF00384">
    <property type="entry name" value="Molybdopterin"/>
    <property type="match status" value="1"/>
</dbReference>
<evidence type="ECO:0000256" key="3">
    <source>
        <dbReference type="ARBA" id="ARBA00022505"/>
    </source>
</evidence>
<dbReference type="InterPro" id="IPR006657">
    <property type="entry name" value="MoPterin_dinucl-bd_dom"/>
</dbReference>
<reference evidence="8 9" key="1">
    <citation type="submission" date="2015-07" db="EMBL/GenBank/DDBJ databases">
        <title>Genome sequence of Levilinea saccharolytica DSM 16555.</title>
        <authorList>
            <person name="Hemp J."/>
            <person name="Ward L.M."/>
            <person name="Pace L.A."/>
            <person name="Fischer W.W."/>
        </authorList>
    </citation>
    <scope>NUCLEOTIDE SEQUENCE [LARGE SCALE GENOMIC DNA]</scope>
    <source>
        <strain evidence="8 9">KIBI-1</strain>
    </source>
</reference>
<comment type="cofactor">
    <cofactor evidence="1">
        <name>Mo-bis(molybdopterin guanine dinucleotide)</name>
        <dbReference type="ChEBI" id="CHEBI:60539"/>
    </cofactor>
</comment>
<keyword evidence="5" id="KW-0560">Oxidoreductase</keyword>
<dbReference type="Proteomes" id="UP000050501">
    <property type="component" value="Unassembled WGS sequence"/>
</dbReference>
<dbReference type="SUPFAM" id="SSF53706">
    <property type="entry name" value="Formate dehydrogenase/DMSO reductase, domains 1-3"/>
    <property type="match status" value="1"/>
</dbReference>
<dbReference type="PANTHER" id="PTHR43742:SF10">
    <property type="entry name" value="TRIMETHYLAMINE-N-OXIDE REDUCTASE 2"/>
    <property type="match status" value="1"/>
</dbReference>
<evidence type="ECO:0000259" key="6">
    <source>
        <dbReference type="Pfam" id="PF00384"/>
    </source>
</evidence>
<feature type="domain" description="Molybdopterin oxidoreductase" evidence="6">
    <location>
        <begin position="9"/>
        <end position="431"/>
    </location>
</feature>
<dbReference type="GO" id="GO:0016491">
    <property type="term" value="F:oxidoreductase activity"/>
    <property type="evidence" value="ECO:0007669"/>
    <property type="project" value="UniProtKB-KW"/>
</dbReference>
<dbReference type="Pfam" id="PF01568">
    <property type="entry name" value="Molydop_binding"/>
    <property type="match status" value="1"/>
</dbReference>
<evidence type="ECO:0000259" key="7">
    <source>
        <dbReference type="Pfam" id="PF01568"/>
    </source>
</evidence>
<dbReference type="GO" id="GO:0030151">
    <property type="term" value="F:molybdenum ion binding"/>
    <property type="evidence" value="ECO:0007669"/>
    <property type="project" value="TreeGrafter"/>
</dbReference>
<dbReference type="GO" id="GO:0030288">
    <property type="term" value="C:outer membrane-bounded periplasmic space"/>
    <property type="evidence" value="ECO:0007669"/>
    <property type="project" value="TreeGrafter"/>
</dbReference>
<dbReference type="Gene3D" id="2.40.40.20">
    <property type="match status" value="1"/>
</dbReference>
<evidence type="ECO:0000313" key="9">
    <source>
        <dbReference type="Proteomes" id="UP000050501"/>
    </source>
</evidence>
<dbReference type="PANTHER" id="PTHR43742">
    <property type="entry name" value="TRIMETHYLAMINE-N-OXIDE REDUCTASE"/>
    <property type="match status" value="1"/>
</dbReference>
<evidence type="ECO:0000313" key="8">
    <source>
        <dbReference type="EMBL" id="KPL75790.1"/>
    </source>
</evidence>
<feature type="domain" description="Molybdopterin dinucleotide-binding" evidence="7">
    <location>
        <begin position="528"/>
        <end position="634"/>
    </location>
</feature>
<dbReference type="Gene3D" id="3.30.2070.10">
    <property type="entry name" value="Formate dehydrogenase/DMSO reductase"/>
    <property type="match status" value="1"/>
</dbReference>
<organism evidence="8 9">
    <name type="scientific">Levilinea saccharolytica</name>
    <dbReference type="NCBI Taxonomy" id="229921"/>
    <lineage>
        <taxon>Bacteria</taxon>
        <taxon>Bacillati</taxon>
        <taxon>Chloroflexota</taxon>
        <taxon>Anaerolineae</taxon>
        <taxon>Anaerolineales</taxon>
        <taxon>Anaerolineaceae</taxon>
        <taxon>Levilinea</taxon>
    </lineage>
</organism>
<comment type="caution">
    <text evidence="8">The sequence shown here is derived from an EMBL/GenBank/DDBJ whole genome shotgun (WGS) entry which is preliminary data.</text>
</comment>
<dbReference type="Gene3D" id="3.40.50.740">
    <property type="match status" value="1"/>
</dbReference>
<dbReference type="GO" id="GO:0043546">
    <property type="term" value="F:molybdopterin cofactor binding"/>
    <property type="evidence" value="ECO:0007669"/>
    <property type="project" value="InterPro"/>
</dbReference>
<dbReference type="GO" id="GO:0009061">
    <property type="term" value="P:anaerobic respiration"/>
    <property type="evidence" value="ECO:0007669"/>
    <property type="project" value="TreeGrafter"/>
</dbReference>
<keyword evidence="9" id="KW-1185">Reference proteome</keyword>
<evidence type="ECO:0000256" key="1">
    <source>
        <dbReference type="ARBA" id="ARBA00001942"/>
    </source>
</evidence>
<dbReference type="GO" id="GO:0009055">
    <property type="term" value="F:electron transfer activity"/>
    <property type="evidence" value="ECO:0007669"/>
    <property type="project" value="TreeGrafter"/>
</dbReference>
<evidence type="ECO:0008006" key="10">
    <source>
        <dbReference type="Google" id="ProtNLM"/>
    </source>
</evidence>
<dbReference type="SUPFAM" id="SSF50692">
    <property type="entry name" value="ADC-like"/>
    <property type="match status" value="1"/>
</dbReference>
<sequence length="647" mass="69738">MEAHNAPDRLLHPLVRVGPRGSGQFRRASWDEALDQIAAALTQVRSQHGPQAVLSLASAGCTGALHGTHGLLTRFLHLFGGCTELTSNYSNGAASFVLPYLYGDAWRQSGFDAATLQVSQMIILWGANVLETRQGTEVPMRLMEAKERGAQIVVIDPRRSDTVAQAATWWLPCRPGSDAALMLAVLHVLFSENLADRAFMQAHAVGMDALERHVLGLDGGPARTPEWAAPLCGLPAEEIARFARAYAAAKPAALFPGYSIQRVFAGEDTYRLTAALQIATANFGVLGGSTGSINSRLPAPRVGSLPIQRRPHTPSLPILRWPDAVLQGRSGGYPSDLHAIYALGGNFVNQGADVHKNCAAFAAVDFAVTHEMFLTPTARWCDVVLPAAGPLEKEDIGIPWLGNYLLYKSQIVPPPGEVRTDYDIFCALAERLGFGSEFSQGRSAAEWVELFIQESEIPDPQDFRRTGIYLAPNQERTGLAEFSANPQRHPLPTPSGKVEIASPRYAADTGFPAVPTYQPPPADPRFPLLLLTPKSRYRTHSQGSNLPAVRQRADDALEMHPADAAARGLREGDRVRLFNPNGAARLRLRLNAEMISGIVVLPEGIWFELDENGEDLAGSANLFTSTQGTAPAAACIMHAVGVEVAAG</sequence>
<dbReference type="EMBL" id="LGCM01000065">
    <property type="protein sequence ID" value="KPL75790.1"/>
    <property type="molecule type" value="Genomic_DNA"/>
</dbReference>
<evidence type="ECO:0000256" key="5">
    <source>
        <dbReference type="ARBA" id="ARBA00023002"/>
    </source>
</evidence>
<dbReference type="InterPro" id="IPR009010">
    <property type="entry name" value="Asp_de-COase-like_dom_sf"/>
</dbReference>
<dbReference type="Gene3D" id="3.40.228.10">
    <property type="entry name" value="Dimethylsulfoxide Reductase, domain 2"/>
    <property type="match status" value="1"/>
</dbReference>
<evidence type="ECO:0000256" key="4">
    <source>
        <dbReference type="ARBA" id="ARBA00022723"/>
    </source>
</evidence>
<dbReference type="AlphaFoldDB" id="A0A0P6X3J3"/>
<keyword evidence="3" id="KW-0500">Molybdenum</keyword>
<comment type="similarity">
    <text evidence="2">Belongs to the prokaryotic molybdopterin-containing oxidoreductase family.</text>
</comment>
<dbReference type="InterPro" id="IPR050612">
    <property type="entry name" value="Prok_Mopterin_Oxidored"/>
</dbReference>
<protein>
    <recommendedName>
        <fullName evidence="10">Anaerobic dehydrogenase, typically selenocysteine-containing</fullName>
    </recommendedName>
</protein>
<keyword evidence="4" id="KW-0479">Metal-binding</keyword>
<name>A0A0P6X3J3_9CHLR</name>